<protein>
    <submittedName>
        <fullName evidence="5">ATP-binding cassette (ABC) transporter</fullName>
    </submittedName>
</protein>
<evidence type="ECO:0000256" key="2">
    <source>
        <dbReference type="ARBA" id="ARBA00022840"/>
    </source>
</evidence>
<dbReference type="SMART" id="SM00382">
    <property type="entry name" value="AAA"/>
    <property type="match status" value="1"/>
</dbReference>
<dbReference type="Pfam" id="PF00005">
    <property type="entry name" value="ABC_tran"/>
    <property type="match status" value="1"/>
</dbReference>
<evidence type="ECO:0000256" key="3">
    <source>
        <dbReference type="SAM" id="MobiDB-lite"/>
    </source>
</evidence>
<dbReference type="PANTHER" id="PTHR43119:SF1">
    <property type="entry name" value="ABC TRANSPORTER DOMAIN-CONTAINING PROTEIN"/>
    <property type="match status" value="1"/>
</dbReference>
<dbReference type="AlphaFoldDB" id="K1VGP7"/>
<sequence length="296" mass="33470">MTLLEVKNLTLRRDDGKGTAILNDISLDLHDGEVLILCGESGCGKTTLLKCISELNVYQKGRIALHGKTASEYGYPYYRTLVQYIPQRTSILAGTPLDFLKTCQGYASRKKRVKEISNDRPSLDPMDIAEEWGIQKFLWNRDWGTLSGGEAQRIALAIGIGLGGADIILLDEPTSALDAETMRKVEKTLVGLLPPNVRGGDGEAHYPRHSLGPKAIIWITHTPEQAKRCGTREYNMTPHVRHFDTHEEADRECERVHEGLEERAEREERERREKRDREERERKANGDAKPGKDKKK</sequence>
<reference evidence="5 6" key="1">
    <citation type="journal article" date="2012" name="Eukaryot. Cell">
        <title>Genome sequence of the Trichosporon asahii environmental strain CBS 8904.</title>
        <authorList>
            <person name="Yang R.Y."/>
            <person name="Li H.T."/>
            <person name="Zhu H."/>
            <person name="Zhou G.P."/>
            <person name="Wang M."/>
            <person name="Wang L."/>
        </authorList>
    </citation>
    <scope>NUCLEOTIDE SEQUENCE [LARGE SCALE GENOMIC DNA]</scope>
    <source>
        <strain evidence="5 6">CBS 8904</strain>
    </source>
</reference>
<dbReference type="PROSITE" id="PS50893">
    <property type="entry name" value="ABC_TRANSPORTER_2"/>
    <property type="match status" value="1"/>
</dbReference>
<dbReference type="GO" id="GO:0005524">
    <property type="term" value="F:ATP binding"/>
    <property type="evidence" value="ECO:0007669"/>
    <property type="project" value="UniProtKB-KW"/>
</dbReference>
<dbReference type="PROSITE" id="PS00211">
    <property type="entry name" value="ABC_TRANSPORTER_1"/>
    <property type="match status" value="1"/>
</dbReference>
<feature type="domain" description="ABC transporter" evidence="4">
    <location>
        <begin position="4"/>
        <end position="273"/>
    </location>
</feature>
<evidence type="ECO:0000313" key="5">
    <source>
        <dbReference type="EMBL" id="EKD03285.1"/>
    </source>
</evidence>
<dbReference type="HOGENOM" id="CLU_000604_1_22_1"/>
<dbReference type="eggNOG" id="KOG0055">
    <property type="taxonomic scope" value="Eukaryota"/>
</dbReference>
<dbReference type="InterPro" id="IPR003593">
    <property type="entry name" value="AAA+_ATPase"/>
</dbReference>
<dbReference type="GO" id="GO:0016887">
    <property type="term" value="F:ATP hydrolysis activity"/>
    <property type="evidence" value="ECO:0007669"/>
    <property type="project" value="InterPro"/>
</dbReference>
<gene>
    <name evidence="5" type="ORF">A1Q2_02395</name>
</gene>
<dbReference type="OrthoDB" id="6593433at2759"/>
<name>K1VGP7_TRIAC</name>
<dbReference type="Gene3D" id="3.40.50.300">
    <property type="entry name" value="P-loop containing nucleotide triphosphate hydrolases"/>
    <property type="match status" value="1"/>
</dbReference>
<dbReference type="PANTHER" id="PTHR43119">
    <property type="entry name" value="ABC TRANSPORT PROTEIN ATP-BINDING COMPONENT-RELATED"/>
    <property type="match status" value="1"/>
</dbReference>
<comment type="caution">
    <text evidence="5">The sequence shown here is derived from an EMBL/GenBank/DDBJ whole genome shotgun (WGS) entry which is preliminary data.</text>
</comment>
<evidence type="ECO:0000259" key="4">
    <source>
        <dbReference type="PROSITE" id="PS50893"/>
    </source>
</evidence>
<dbReference type="SUPFAM" id="SSF52540">
    <property type="entry name" value="P-loop containing nucleoside triphosphate hydrolases"/>
    <property type="match status" value="1"/>
</dbReference>
<keyword evidence="6" id="KW-1185">Reference proteome</keyword>
<dbReference type="Proteomes" id="UP000006757">
    <property type="component" value="Unassembled WGS sequence"/>
</dbReference>
<keyword evidence="1" id="KW-0547">Nucleotide-binding</keyword>
<evidence type="ECO:0000256" key="1">
    <source>
        <dbReference type="ARBA" id="ARBA00022741"/>
    </source>
</evidence>
<dbReference type="InParanoid" id="K1VGP7"/>
<dbReference type="InterPro" id="IPR017871">
    <property type="entry name" value="ABC_transporter-like_CS"/>
</dbReference>
<dbReference type="InterPro" id="IPR027417">
    <property type="entry name" value="P-loop_NTPase"/>
</dbReference>
<organism evidence="5 6">
    <name type="scientific">Trichosporon asahii var. asahii (strain CBS 8904)</name>
    <name type="common">Yeast</name>
    <dbReference type="NCBI Taxonomy" id="1220162"/>
    <lineage>
        <taxon>Eukaryota</taxon>
        <taxon>Fungi</taxon>
        <taxon>Dikarya</taxon>
        <taxon>Basidiomycota</taxon>
        <taxon>Agaricomycotina</taxon>
        <taxon>Tremellomycetes</taxon>
        <taxon>Trichosporonales</taxon>
        <taxon>Trichosporonaceae</taxon>
        <taxon>Trichosporon</taxon>
    </lineage>
</organism>
<dbReference type="InterPro" id="IPR003439">
    <property type="entry name" value="ABC_transporter-like_ATP-bd"/>
</dbReference>
<proteinExistence type="predicted"/>
<dbReference type="EMBL" id="AMBO01000260">
    <property type="protein sequence ID" value="EKD03285.1"/>
    <property type="molecule type" value="Genomic_DNA"/>
</dbReference>
<accession>K1VGP7</accession>
<dbReference type="STRING" id="1220162.K1VGP7"/>
<evidence type="ECO:0000313" key="6">
    <source>
        <dbReference type="Proteomes" id="UP000006757"/>
    </source>
</evidence>
<keyword evidence="2 5" id="KW-0067">ATP-binding</keyword>
<dbReference type="OMA" id="AGRIMWH"/>
<feature type="region of interest" description="Disordered" evidence="3">
    <location>
        <begin position="246"/>
        <end position="296"/>
    </location>
</feature>